<reference evidence="1" key="1">
    <citation type="submission" date="2022-04" db="EMBL/GenBank/DDBJ databases">
        <title>Genome of the entomopathogenic fungus Entomophthora muscae.</title>
        <authorList>
            <person name="Elya C."/>
            <person name="Lovett B.R."/>
            <person name="Lee E."/>
            <person name="Macias A.M."/>
            <person name="Hajek A.E."/>
            <person name="De Bivort B.L."/>
            <person name="Kasson M.T."/>
            <person name="De Fine Licht H.H."/>
            <person name="Stajich J.E."/>
        </authorList>
    </citation>
    <scope>NUCLEOTIDE SEQUENCE</scope>
    <source>
        <strain evidence="1">Berkeley</strain>
    </source>
</reference>
<organism evidence="1 2">
    <name type="scientific">Entomophthora muscae</name>
    <dbReference type="NCBI Taxonomy" id="34485"/>
    <lineage>
        <taxon>Eukaryota</taxon>
        <taxon>Fungi</taxon>
        <taxon>Fungi incertae sedis</taxon>
        <taxon>Zoopagomycota</taxon>
        <taxon>Entomophthoromycotina</taxon>
        <taxon>Entomophthoromycetes</taxon>
        <taxon>Entomophthorales</taxon>
        <taxon>Entomophthoraceae</taxon>
        <taxon>Entomophthora</taxon>
    </lineage>
</organism>
<evidence type="ECO:0000313" key="1">
    <source>
        <dbReference type="EMBL" id="KAJ9070700.1"/>
    </source>
</evidence>
<name>A0ACC2T7X7_9FUNG</name>
<comment type="caution">
    <text evidence="1">The sequence shown here is derived from an EMBL/GenBank/DDBJ whole genome shotgun (WGS) entry which is preliminary data.</text>
</comment>
<evidence type="ECO:0000313" key="2">
    <source>
        <dbReference type="Proteomes" id="UP001165960"/>
    </source>
</evidence>
<protein>
    <submittedName>
        <fullName evidence="1">Uncharacterized protein</fullName>
    </submittedName>
</protein>
<dbReference type="Proteomes" id="UP001165960">
    <property type="component" value="Unassembled WGS sequence"/>
</dbReference>
<sequence length="168" mass="18716">MNPRRTSSKPRPVARVDWEEQADAAIRSLWSPKSEAKGDDKYFHKRMTSLPVSPSQRRGAGQSAFATAIRNFSKPFASTSQANLKHANSRAASLPNKVQPATSQQGLFNDDASLKHARRRIRLARDFDEMLRKGFPTLSLNKADPEFTLYISLTPKVASHSRNAAPKV</sequence>
<gene>
    <name evidence="1" type="ORF">DSO57_1004931</name>
</gene>
<proteinExistence type="predicted"/>
<dbReference type="EMBL" id="QTSX02003563">
    <property type="protein sequence ID" value="KAJ9070700.1"/>
    <property type="molecule type" value="Genomic_DNA"/>
</dbReference>
<accession>A0ACC2T7X7</accession>
<keyword evidence="2" id="KW-1185">Reference proteome</keyword>